<dbReference type="InterPro" id="IPR010281">
    <property type="entry name" value="DUF885"/>
</dbReference>
<protein>
    <submittedName>
        <fullName evidence="1">Uncharacterized conserved protein, DUF885 familyt</fullName>
    </submittedName>
</protein>
<evidence type="ECO:0000313" key="2">
    <source>
        <dbReference type="Proteomes" id="UP000243799"/>
    </source>
</evidence>
<dbReference type="OrthoDB" id="9760040at2"/>
<dbReference type="Pfam" id="PF05960">
    <property type="entry name" value="DUF885"/>
    <property type="match status" value="1"/>
</dbReference>
<dbReference type="PANTHER" id="PTHR33361:SF2">
    <property type="entry name" value="DUF885 DOMAIN-CONTAINING PROTEIN"/>
    <property type="match status" value="1"/>
</dbReference>
<dbReference type="EMBL" id="FOKG01000039">
    <property type="protein sequence ID" value="SFB64046.1"/>
    <property type="molecule type" value="Genomic_DNA"/>
</dbReference>
<evidence type="ECO:0000313" key="1">
    <source>
        <dbReference type="EMBL" id="SFB64046.1"/>
    </source>
</evidence>
<sequence length="553" mass="60796">MNEVDRLAEEFLDAQFAANPLIPSLFGLPGDHARLADHTAAGARRNRETYLDLAAKAEAVDAAAVDHEQSVTRDVVIQQAHAAVDLLDSGLVEIAVSDGLSAPMQQLLLELPVVALGDEERARGFLARLSAIGSYTDEVIERQRAAVAKGLVPADFLVEAGIAYVDRYLADPEGDPLLLEPEIEVAGFAAERDRLLASVVRPAYLRYRDFLADELRPKAMPADRPGLCWLPDGESRYAALIRAHTTTERSAQDLHDTGLELIEQLGREYREVGGRVFGTDDLGEIFTRLRTDPDLRWRDGDELLEAARAAISRAEVLAPQWFSKIPEQSCEVRAVPEAEADGGTIAYYFPPALDGSRPGTYFANIYQAHERFRHTSEAIAFHEAVPGHHFQLSTALGLTELPLLRRLADVNSYIEGWGLYAERLADEMGLYSDDVAKLGMLTQDSMRAARLVVDTGLHALGWSRQQAVDYLTANVPMAAVEIEAETDRYTANPGQALSYMVGRLEIQRMRADAERALGDRFDIRGFHDVVLGSGNLPLSVLDGVVTNWVTEQG</sequence>
<reference evidence="2" key="1">
    <citation type="submission" date="2016-10" db="EMBL/GenBank/DDBJ databases">
        <authorList>
            <person name="Varghese N."/>
            <person name="Submissions S."/>
        </authorList>
    </citation>
    <scope>NUCLEOTIDE SEQUENCE [LARGE SCALE GENOMIC DNA]</scope>
    <source>
        <strain evidence="2">CGMCC 4.3568</strain>
    </source>
</reference>
<gene>
    <name evidence="1" type="ORF">SAMN05216266_13930</name>
</gene>
<name>A0A1I1CPS8_9PSEU</name>
<organism evidence="1 2">
    <name type="scientific">Amycolatopsis marina</name>
    <dbReference type="NCBI Taxonomy" id="490629"/>
    <lineage>
        <taxon>Bacteria</taxon>
        <taxon>Bacillati</taxon>
        <taxon>Actinomycetota</taxon>
        <taxon>Actinomycetes</taxon>
        <taxon>Pseudonocardiales</taxon>
        <taxon>Pseudonocardiaceae</taxon>
        <taxon>Amycolatopsis</taxon>
    </lineage>
</organism>
<dbReference type="PANTHER" id="PTHR33361">
    <property type="entry name" value="GLR0591 PROTEIN"/>
    <property type="match status" value="1"/>
</dbReference>
<dbReference type="AlphaFoldDB" id="A0A1I1CPS8"/>
<dbReference type="Proteomes" id="UP000243799">
    <property type="component" value="Unassembled WGS sequence"/>
</dbReference>
<accession>A0A1I1CPS8</accession>
<proteinExistence type="predicted"/>
<keyword evidence="2" id="KW-1185">Reference proteome</keyword>